<dbReference type="UniPathway" id="UPA00050">
    <property type="reaction ID" value="UER00063"/>
</dbReference>
<dbReference type="PANTHER" id="PTHR43331">
    <property type="entry name" value="HOMOSERINE DEHYDROGENASE"/>
    <property type="match status" value="1"/>
</dbReference>
<feature type="domain" description="Aspartate/homoserine dehydrogenase NAD-binding" evidence="17">
    <location>
        <begin position="8"/>
        <end position="124"/>
    </location>
</feature>
<evidence type="ECO:0000256" key="13">
    <source>
        <dbReference type="PIRSR" id="PIRSR000098-2"/>
    </source>
</evidence>
<accession>A0A0L6JQY4</accession>
<evidence type="ECO:0000256" key="5">
    <source>
        <dbReference type="ARBA" id="ARBA00013376"/>
    </source>
</evidence>
<dbReference type="Pfam" id="PF03447">
    <property type="entry name" value="NAD_binding_3"/>
    <property type="match status" value="1"/>
</dbReference>
<evidence type="ECO:0000256" key="10">
    <source>
        <dbReference type="ARBA" id="ARBA00023167"/>
    </source>
</evidence>
<evidence type="ECO:0000256" key="11">
    <source>
        <dbReference type="ARBA" id="ARBA00048841"/>
    </source>
</evidence>
<keyword evidence="19" id="KW-1185">Reference proteome</keyword>
<dbReference type="SUPFAM" id="SSF55347">
    <property type="entry name" value="Glyceraldehyde-3-phosphate dehydrogenase-like, C-terminal domain"/>
    <property type="match status" value="1"/>
</dbReference>
<evidence type="ECO:0000256" key="14">
    <source>
        <dbReference type="RuleBase" id="RU000579"/>
    </source>
</evidence>
<evidence type="ECO:0000313" key="18">
    <source>
        <dbReference type="EMBL" id="KNY28241.1"/>
    </source>
</evidence>
<dbReference type="AlphaFoldDB" id="A0A0L6JQY4"/>
<dbReference type="InterPro" id="IPR019811">
    <property type="entry name" value="HDH_CS"/>
</dbReference>
<dbReference type="GO" id="GO:0050661">
    <property type="term" value="F:NADP binding"/>
    <property type="evidence" value="ECO:0007669"/>
    <property type="project" value="InterPro"/>
</dbReference>
<dbReference type="NCBIfam" id="NF004976">
    <property type="entry name" value="PRK06349.1"/>
    <property type="match status" value="1"/>
</dbReference>
<evidence type="ECO:0000256" key="7">
    <source>
        <dbReference type="ARBA" id="ARBA00022697"/>
    </source>
</evidence>
<organism evidence="18 19">
    <name type="scientific">Pseudobacteroides cellulosolvens ATCC 35603 = DSM 2933</name>
    <dbReference type="NCBI Taxonomy" id="398512"/>
    <lineage>
        <taxon>Bacteria</taxon>
        <taxon>Bacillati</taxon>
        <taxon>Bacillota</taxon>
        <taxon>Clostridia</taxon>
        <taxon>Eubacteriales</taxon>
        <taxon>Oscillospiraceae</taxon>
        <taxon>Pseudobacteroides</taxon>
    </lineage>
</organism>
<dbReference type="GO" id="GO:0009086">
    <property type="term" value="P:methionine biosynthetic process"/>
    <property type="evidence" value="ECO:0007669"/>
    <property type="project" value="UniProtKB-KW"/>
</dbReference>
<evidence type="ECO:0000256" key="3">
    <source>
        <dbReference type="ARBA" id="ARBA00006753"/>
    </source>
</evidence>
<comment type="pathway">
    <text evidence="2 14">Amino-acid biosynthesis; L-methionine biosynthesis via de novo pathway; L-homoserine from L-aspartate: step 3/3.</text>
</comment>
<evidence type="ECO:0000256" key="4">
    <source>
        <dbReference type="ARBA" id="ARBA00013213"/>
    </source>
</evidence>
<dbReference type="PROSITE" id="PS01042">
    <property type="entry name" value="HOMOSER_DHGENASE"/>
    <property type="match status" value="1"/>
</dbReference>
<gene>
    <name evidence="18" type="ORF">Bccel_3515</name>
</gene>
<evidence type="ECO:0000256" key="1">
    <source>
        <dbReference type="ARBA" id="ARBA00005056"/>
    </source>
</evidence>
<dbReference type="GO" id="GO:0004412">
    <property type="term" value="F:homoserine dehydrogenase activity"/>
    <property type="evidence" value="ECO:0007669"/>
    <property type="project" value="UniProtKB-EC"/>
</dbReference>
<dbReference type="Gene3D" id="3.40.50.720">
    <property type="entry name" value="NAD(P)-binding Rossmann-like Domain"/>
    <property type="match status" value="1"/>
</dbReference>
<keyword evidence="13 14" id="KW-0521">NADP</keyword>
<keyword evidence="6 14" id="KW-0028">Amino-acid biosynthesis</keyword>
<dbReference type="Proteomes" id="UP000036923">
    <property type="component" value="Unassembled WGS sequence"/>
</dbReference>
<protein>
    <recommendedName>
        <fullName evidence="5 14">Homoserine dehydrogenase</fullName>
        <ecNumber evidence="4 14">1.1.1.3</ecNumber>
    </recommendedName>
</protein>
<dbReference type="InterPro" id="IPR005106">
    <property type="entry name" value="Asp/hSer_DH_NAD-bd"/>
</dbReference>
<name>A0A0L6JQY4_9FIRM</name>
<feature type="domain" description="Homoserine dehydrogenase catalytic" evidence="16">
    <location>
        <begin position="132"/>
        <end position="310"/>
    </location>
</feature>
<evidence type="ECO:0000256" key="6">
    <source>
        <dbReference type="ARBA" id="ARBA00022605"/>
    </source>
</evidence>
<dbReference type="InterPro" id="IPR016204">
    <property type="entry name" value="HDH"/>
</dbReference>
<dbReference type="PANTHER" id="PTHR43331:SF1">
    <property type="entry name" value="HOMOSERINE DEHYDROGENASE"/>
    <property type="match status" value="1"/>
</dbReference>
<proteinExistence type="inferred from homology"/>
<evidence type="ECO:0000256" key="9">
    <source>
        <dbReference type="ARBA" id="ARBA00023053"/>
    </source>
</evidence>
<feature type="binding site" evidence="13">
    <location>
        <begin position="7"/>
        <end position="14"/>
    </location>
    <ligand>
        <name>NADP(+)</name>
        <dbReference type="ChEBI" id="CHEBI:58349"/>
    </ligand>
</feature>
<reference evidence="19" key="1">
    <citation type="submission" date="2015-07" db="EMBL/GenBank/DDBJ databases">
        <title>Near-Complete Genome Sequence of the Cellulolytic Bacterium Bacteroides (Pseudobacteroides) cellulosolvens ATCC 35603.</title>
        <authorList>
            <person name="Dassa B."/>
            <person name="Utturkar S.M."/>
            <person name="Klingeman D.M."/>
            <person name="Hurt R.A."/>
            <person name="Keller M."/>
            <person name="Xu J."/>
            <person name="Reddy Y.H.K."/>
            <person name="Borovok I."/>
            <person name="Grinberg I.R."/>
            <person name="Lamed R."/>
            <person name="Zhivin O."/>
            <person name="Bayer E.A."/>
            <person name="Brown S.D."/>
        </authorList>
    </citation>
    <scope>NUCLEOTIDE SEQUENCE [LARGE SCALE GENOMIC DNA]</scope>
    <source>
        <strain evidence="19">DSM 2933</strain>
    </source>
</reference>
<evidence type="ECO:0000256" key="8">
    <source>
        <dbReference type="ARBA" id="ARBA00023002"/>
    </source>
</evidence>
<dbReference type="RefSeq" id="WP_036944629.1">
    <property type="nucleotide sequence ID" value="NZ_JQKC01000033.1"/>
</dbReference>
<keyword evidence="8 14" id="KW-0560">Oxidoreductase</keyword>
<dbReference type="InterPro" id="IPR001342">
    <property type="entry name" value="HDH_cat"/>
</dbReference>
<dbReference type="InterPro" id="IPR036291">
    <property type="entry name" value="NAD(P)-bd_dom_sf"/>
</dbReference>
<evidence type="ECO:0000256" key="12">
    <source>
        <dbReference type="PIRSR" id="PIRSR000098-1"/>
    </source>
</evidence>
<dbReference type="Gene3D" id="3.30.70.260">
    <property type="match status" value="1"/>
</dbReference>
<dbReference type="EMBL" id="LGTC01000001">
    <property type="protein sequence ID" value="KNY28241.1"/>
    <property type="molecule type" value="Genomic_DNA"/>
</dbReference>
<dbReference type="OrthoDB" id="9808167at2"/>
<dbReference type="EC" id="1.1.1.3" evidence="4 14"/>
<feature type="binding site" evidence="13">
    <location>
        <position position="185"/>
    </location>
    <ligand>
        <name>L-homoserine</name>
        <dbReference type="ChEBI" id="CHEBI:57476"/>
    </ligand>
</feature>
<dbReference type="eggNOG" id="COG0460">
    <property type="taxonomic scope" value="Bacteria"/>
</dbReference>
<dbReference type="UniPathway" id="UPA00051">
    <property type="reaction ID" value="UER00465"/>
</dbReference>
<dbReference type="Pfam" id="PF00742">
    <property type="entry name" value="Homoserine_dh"/>
    <property type="match status" value="1"/>
</dbReference>
<evidence type="ECO:0000256" key="15">
    <source>
        <dbReference type="RuleBase" id="RU004171"/>
    </source>
</evidence>
<dbReference type="GO" id="GO:0009088">
    <property type="term" value="P:threonine biosynthetic process"/>
    <property type="evidence" value="ECO:0007669"/>
    <property type="project" value="UniProtKB-UniPathway"/>
</dbReference>
<evidence type="ECO:0000256" key="2">
    <source>
        <dbReference type="ARBA" id="ARBA00005062"/>
    </source>
</evidence>
<dbReference type="STRING" id="398512.Bccel_3515"/>
<dbReference type="PATRIC" id="fig|398512.5.peg.3682"/>
<keyword evidence="9" id="KW-0915">Sodium</keyword>
<evidence type="ECO:0000313" key="19">
    <source>
        <dbReference type="Proteomes" id="UP000036923"/>
    </source>
</evidence>
<comment type="similarity">
    <text evidence="3 15">Belongs to the homoserine dehydrogenase family.</text>
</comment>
<evidence type="ECO:0000259" key="16">
    <source>
        <dbReference type="Pfam" id="PF00742"/>
    </source>
</evidence>
<feature type="binding site" evidence="13">
    <location>
        <position position="100"/>
    </location>
    <ligand>
        <name>NADPH</name>
        <dbReference type="ChEBI" id="CHEBI:57783"/>
    </ligand>
</feature>
<comment type="caution">
    <text evidence="18">The sequence shown here is derived from an EMBL/GenBank/DDBJ whole genome shotgun (WGS) entry which is preliminary data.</text>
</comment>
<sequence length="416" mass="45763">MIFVAVLGYGVVGSGVVEVIKKNRLSISQRAGEEIYVKKILDIRDFDDCPDKELLTKNSDDVFNDDSISVVVETIGGKGIAYEFTKTALSKGKHVITSNKELVATHGPELLRMAADNNVHYHFEASVGGGIPIIRPLNNCLAANEINGITGILNGTTNYILTQMNRYGKDFNTALKEAQANGYAEADPTADIEGHDACRKIAILSSIAYNEYIDYRKISTEGITKLTLADMHYAEISGSVIKLIGRSERVDGKIYATVSPAFINKSHPLANVEDVFNAIVVRGDAIGDAMFYGRGAGKLPTASAVVADVIDVVKHKDNNGKNIWTINTDENIMDADLMETRFYIRLEVKNRDEAEELVKTMFGQVDWIPSEIKVAKEELVFISEKEAEGVLRKKVKELAHNSCIKEVAGFIRVLED</sequence>
<evidence type="ECO:0000259" key="17">
    <source>
        <dbReference type="Pfam" id="PF03447"/>
    </source>
</evidence>
<dbReference type="Gene3D" id="3.30.360.10">
    <property type="entry name" value="Dihydrodipicolinate Reductase, domain 2"/>
    <property type="match status" value="1"/>
</dbReference>
<dbReference type="SUPFAM" id="SSF51735">
    <property type="entry name" value="NAD(P)-binding Rossmann-fold domains"/>
    <property type="match status" value="1"/>
</dbReference>
<feature type="active site" description="Proton donor" evidence="12">
    <location>
        <position position="200"/>
    </location>
</feature>
<keyword evidence="10 14" id="KW-0486">Methionine biosynthesis</keyword>
<keyword evidence="7 14" id="KW-0791">Threonine biosynthesis</keyword>
<dbReference type="PIRSF" id="PIRSF000098">
    <property type="entry name" value="Homoser_dehydrog"/>
    <property type="match status" value="1"/>
</dbReference>
<comment type="pathway">
    <text evidence="1 14">Amino-acid biosynthesis; L-threonine biosynthesis; L-threonine from L-aspartate: step 3/5.</text>
</comment>
<comment type="catalytic activity">
    <reaction evidence="11">
        <text>L-homoserine + NADP(+) = L-aspartate 4-semialdehyde + NADPH + H(+)</text>
        <dbReference type="Rhea" id="RHEA:15761"/>
        <dbReference type="ChEBI" id="CHEBI:15378"/>
        <dbReference type="ChEBI" id="CHEBI:57476"/>
        <dbReference type="ChEBI" id="CHEBI:57783"/>
        <dbReference type="ChEBI" id="CHEBI:58349"/>
        <dbReference type="ChEBI" id="CHEBI:537519"/>
        <dbReference type="EC" id="1.1.1.3"/>
    </reaction>
    <physiologicalReaction direction="right-to-left" evidence="11">
        <dbReference type="Rhea" id="RHEA:15763"/>
    </physiologicalReaction>
</comment>
<dbReference type="FunFam" id="3.30.360.10:FF:000005">
    <property type="entry name" value="Homoserine dehydrogenase"/>
    <property type="match status" value="1"/>
</dbReference>